<name>A0A3T0KTL1_9BACI</name>
<dbReference type="OrthoDB" id="10010190at2"/>
<proteinExistence type="predicted"/>
<accession>A0A3T0KTL1</accession>
<dbReference type="AlphaFoldDB" id="A0A3T0KTL1"/>
<protein>
    <submittedName>
        <fullName evidence="1">Uncharacterized protein</fullName>
    </submittedName>
</protein>
<sequence>MKIKVDKIKKGLMRIHYIKEIEYMDNKYRKINRLTSQVGDVALTIKDGLWTTKGEFYLLQECYPPNGFKGIIADDGNPMGIHDDLGGFDFYRRI</sequence>
<dbReference type="RefSeq" id="WP_127760770.1">
    <property type="nucleotide sequence ID" value="NZ_CP026095.1"/>
</dbReference>
<dbReference type="KEGG" id="pasa:BAOM_3021"/>
<dbReference type="Proteomes" id="UP000283095">
    <property type="component" value="Chromosome"/>
</dbReference>
<gene>
    <name evidence="1" type="ORF">BAOM_3021</name>
</gene>
<dbReference type="EMBL" id="CP026095">
    <property type="protein sequence ID" value="AZV43630.1"/>
    <property type="molecule type" value="Genomic_DNA"/>
</dbReference>
<evidence type="ECO:0000313" key="2">
    <source>
        <dbReference type="Proteomes" id="UP000283095"/>
    </source>
</evidence>
<reference evidence="1 2" key="1">
    <citation type="submission" date="2018-01" db="EMBL/GenBank/DDBJ databases">
        <title>Bacillus asahii Genome sequencing and assembly.</title>
        <authorList>
            <person name="Jiang H."/>
            <person name="Feng Y."/>
            <person name="Zhao F."/>
            <person name="Lin X."/>
        </authorList>
    </citation>
    <scope>NUCLEOTIDE SEQUENCE [LARGE SCALE GENOMIC DNA]</scope>
    <source>
        <strain evidence="1 2">OM18</strain>
    </source>
</reference>
<organism evidence="1 2">
    <name type="scientific">Peribacillus asahii</name>
    <dbReference type="NCBI Taxonomy" id="228899"/>
    <lineage>
        <taxon>Bacteria</taxon>
        <taxon>Bacillati</taxon>
        <taxon>Bacillota</taxon>
        <taxon>Bacilli</taxon>
        <taxon>Bacillales</taxon>
        <taxon>Bacillaceae</taxon>
        <taxon>Peribacillus</taxon>
    </lineage>
</organism>
<evidence type="ECO:0000313" key="1">
    <source>
        <dbReference type="EMBL" id="AZV43630.1"/>
    </source>
</evidence>